<dbReference type="Pfam" id="PF01734">
    <property type="entry name" value="Patatin"/>
    <property type="match status" value="1"/>
</dbReference>
<proteinExistence type="predicted"/>
<feature type="short sequence motif" description="GXSXG" evidence="4">
    <location>
        <begin position="143"/>
        <end position="147"/>
    </location>
</feature>
<dbReference type="InterPro" id="IPR050301">
    <property type="entry name" value="NTE"/>
</dbReference>
<keyword evidence="3 4" id="KW-0443">Lipid metabolism</keyword>
<dbReference type="eggNOG" id="COG1752">
    <property type="taxonomic scope" value="Bacteria"/>
</dbReference>
<feature type="short sequence motif" description="GXGXXG" evidence="4">
    <location>
        <begin position="115"/>
        <end position="120"/>
    </location>
</feature>
<accession>F6FYW9</accession>
<dbReference type="InterPro" id="IPR002641">
    <property type="entry name" value="PNPLA_dom"/>
</dbReference>
<keyword evidence="2 4" id="KW-0442">Lipid degradation</keyword>
<dbReference type="KEGG" id="rsn:RSPO_c00901"/>
<evidence type="ECO:0000256" key="2">
    <source>
        <dbReference type="ARBA" id="ARBA00022963"/>
    </source>
</evidence>
<evidence type="ECO:0000256" key="3">
    <source>
        <dbReference type="ARBA" id="ARBA00023098"/>
    </source>
</evidence>
<dbReference type="GO" id="GO:0016042">
    <property type="term" value="P:lipid catabolic process"/>
    <property type="evidence" value="ECO:0007669"/>
    <property type="project" value="UniProtKB-UniRule"/>
</dbReference>
<feature type="active site" description="Nucleophile" evidence="4">
    <location>
        <position position="145"/>
    </location>
</feature>
<dbReference type="PATRIC" id="fig|1031711.3.peg.882"/>
<dbReference type="PANTHER" id="PTHR14226:SF78">
    <property type="entry name" value="SLR0060 PROTEIN"/>
    <property type="match status" value="1"/>
</dbReference>
<dbReference type="PANTHER" id="PTHR14226">
    <property type="entry name" value="NEUROPATHY TARGET ESTERASE/SWISS CHEESE D.MELANOGASTER"/>
    <property type="match status" value="1"/>
</dbReference>
<evidence type="ECO:0000313" key="7">
    <source>
        <dbReference type="Proteomes" id="UP000007953"/>
    </source>
</evidence>
<dbReference type="SUPFAM" id="SSF52151">
    <property type="entry name" value="FabD/lysophospholipase-like"/>
    <property type="match status" value="1"/>
</dbReference>
<keyword evidence="1 4" id="KW-0378">Hydrolase</keyword>
<sequence length="449" mass="49407">MEGGLDGVACESGGAGATVPARVVVAVAAVRPAPPLIALPGTPPTMAPITALAPVLRGITATVWSPQTCRVTVLRTAHVQTGIVGCSDERHGGARFRGKTMHQPHGKHINLALQGGGAHGAFTWGVLDALLEDGRLSFEGLSGTSAGSMNAVVMLDGLLEGGPERAREKLHAFWLAVSTAGSPFSTMGENAKTLLSGKPLFPDSWPVADWMRMWDTWISATTQGAHYNPLRDLLANQVDFERLRACPDTKLFLAATDVSTGNVRVFGTREIDVEVVLASACLPYLYPAIEINRHHYWDGGYMGNPVLFPFFYETKTQDILLVHVNPIVRKDVPDQPHEVMERLNEITFNASLLREMRAIAFVQKLIAEDWLKPAYRDRLKYIYLHAIRADRPLGDLSSSTKLVTDWSFLTMLKERGRHEAKLWLRKHFDDVGKNGTVDIQNEYLRGQEV</sequence>
<dbReference type="Gene3D" id="3.40.1090.10">
    <property type="entry name" value="Cytosolic phospholipase A2 catalytic domain"/>
    <property type="match status" value="2"/>
</dbReference>
<dbReference type="InterPro" id="IPR016035">
    <property type="entry name" value="Acyl_Trfase/lysoPLipase"/>
</dbReference>
<dbReference type="HOGENOM" id="CLU_040292_0_0_4"/>
<feature type="domain" description="PNPLA" evidence="5">
    <location>
        <begin position="111"/>
        <end position="311"/>
    </location>
</feature>
<feature type="active site" description="Proton acceptor" evidence="4">
    <location>
        <position position="298"/>
    </location>
</feature>
<name>F6FYW9_RALS8</name>
<evidence type="ECO:0000313" key="6">
    <source>
        <dbReference type="EMBL" id="AEG68202.1"/>
    </source>
</evidence>
<evidence type="ECO:0000256" key="4">
    <source>
        <dbReference type="PROSITE-ProRule" id="PRU01161"/>
    </source>
</evidence>
<evidence type="ECO:0000259" key="5">
    <source>
        <dbReference type="PROSITE" id="PS51635"/>
    </source>
</evidence>
<gene>
    <name evidence="6" type="primary">rssA</name>
    <name evidence="6" type="ordered locus">RSPO_c00901</name>
</gene>
<evidence type="ECO:0000256" key="1">
    <source>
        <dbReference type="ARBA" id="ARBA00022801"/>
    </source>
</evidence>
<reference evidence="6 7" key="1">
    <citation type="journal article" date="2011" name="J. Bacteriol.">
        <title>Complete genome sequence of the plant pathogen Ralstonia solanacearum strain Po82.</title>
        <authorList>
            <person name="Xu J."/>
            <person name="Zheng H.J."/>
            <person name="Liu L."/>
            <person name="Pan Z.C."/>
            <person name="Prior P."/>
            <person name="Tang B."/>
            <person name="Xu J.S."/>
            <person name="Zhang H."/>
            <person name="Tian Q."/>
            <person name="Zhang L.Q."/>
            <person name="Feng J."/>
        </authorList>
    </citation>
    <scope>NUCLEOTIDE SEQUENCE [LARGE SCALE GENOMIC DNA]</scope>
    <source>
        <strain evidence="6 7">Po82</strain>
    </source>
</reference>
<dbReference type="Proteomes" id="UP000007953">
    <property type="component" value="Chromosome"/>
</dbReference>
<dbReference type="GO" id="GO:0016787">
    <property type="term" value="F:hydrolase activity"/>
    <property type="evidence" value="ECO:0007669"/>
    <property type="project" value="UniProtKB-UniRule"/>
</dbReference>
<dbReference type="EMBL" id="CP002819">
    <property type="protein sequence ID" value="AEG68202.1"/>
    <property type="molecule type" value="Genomic_DNA"/>
</dbReference>
<feature type="short sequence motif" description="DGA/G" evidence="4">
    <location>
        <begin position="298"/>
        <end position="300"/>
    </location>
</feature>
<dbReference type="PROSITE" id="PS51635">
    <property type="entry name" value="PNPLA"/>
    <property type="match status" value="1"/>
</dbReference>
<protein>
    <submittedName>
        <fullName evidence="6">Predicted esterase of the alpha-beta hydrolase superfamily protein</fullName>
    </submittedName>
</protein>
<organism evidence="6 7">
    <name type="scientific">Ralstonia solanacearum (strain Po82)</name>
    <dbReference type="NCBI Taxonomy" id="1031711"/>
    <lineage>
        <taxon>Bacteria</taxon>
        <taxon>Pseudomonadati</taxon>
        <taxon>Pseudomonadota</taxon>
        <taxon>Betaproteobacteria</taxon>
        <taxon>Burkholderiales</taxon>
        <taxon>Burkholderiaceae</taxon>
        <taxon>Ralstonia</taxon>
        <taxon>Ralstonia solanacearum species complex</taxon>
    </lineage>
</organism>
<dbReference type="AlphaFoldDB" id="F6FYW9"/>